<name>A0A0D2CH84_9EURO</name>
<feature type="compositionally biased region" description="Gly residues" evidence="1">
    <location>
        <begin position="211"/>
        <end position="232"/>
    </location>
</feature>
<dbReference type="Proteomes" id="UP000054266">
    <property type="component" value="Unassembled WGS sequence"/>
</dbReference>
<evidence type="ECO:0000256" key="1">
    <source>
        <dbReference type="SAM" id="MobiDB-lite"/>
    </source>
</evidence>
<accession>A0A0D2CH84</accession>
<evidence type="ECO:0000313" key="3">
    <source>
        <dbReference type="EMBL" id="KIW64551.1"/>
    </source>
</evidence>
<protein>
    <submittedName>
        <fullName evidence="3">Uncharacterized protein</fullName>
    </submittedName>
</protein>
<sequence length="336" mass="39043">MSLAIASQIIGFISFAITLATLLGVYRDLISTMRTANTTIPLMLGNLRQELEEERALLRYRCLEGDRYEVFPSLRKRTRKQKEVAKLLQSSVDKIWQEFRNVERPFLIRNPVRAEQVHKGDYWGESDVDEKARGRPDRTRDRLDMVEAGLPSDPQQRYYRTDLAHRFIWWQSQSAVVNMLDQVQRIQIRRIERDVFETDELVKRCLDRLGGRGGRGRNGSGSPSSGGSGGGGIRRRSVRSRPTSVRMPSRRGSTVSGNFQEVDEREVRSRRPDGEGNHTRRRHERSPRPRYDYEIVQPGRIFVDVDDGEPPRRPRIVQTQSYSRERDRARYSGTER</sequence>
<feature type="compositionally biased region" description="Basic and acidic residues" evidence="1">
    <location>
        <begin position="265"/>
        <end position="278"/>
    </location>
</feature>
<keyword evidence="2" id="KW-0472">Membrane</keyword>
<evidence type="ECO:0000313" key="4">
    <source>
        <dbReference type="Proteomes" id="UP000054266"/>
    </source>
</evidence>
<feature type="region of interest" description="Disordered" evidence="1">
    <location>
        <begin position="208"/>
        <end position="336"/>
    </location>
</feature>
<organism evidence="3 4">
    <name type="scientific">Phialophora macrospora</name>
    <dbReference type="NCBI Taxonomy" id="1851006"/>
    <lineage>
        <taxon>Eukaryota</taxon>
        <taxon>Fungi</taxon>
        <taxon>Dikarya</taxon>
        <taxon>Ascomycota</taxon>
        <taxon>Pezizomycotina</taxon>
        <taxon>Eurotiomycetes</taxon>
        <taxon>Chaetothyriomycetidae</taxon>
        <taxon>Chaetothyriales</taxon>
        <taxon>Herpotrichiellaceae</taxon>
        <taxon>Phialophora</taxon>
    </lineage>
</organism>
<feature type="compositionally biased region" description="Low complexity" evidence="1">
    <location>
        <begin position="240"/>
        <end position="251"/>
    </location>
</feature>
<dbReference type="AlphaFoldDB" id="A0A0D2CH84"/>
<keyword evidence="2" id="KW-1133">Transmembrane helix</keyword>
<keyword evidence="2" id="KW-0812">Transmembrane</keyword>
<dbReference type="HOGENOM" id="CLU_780826_0_0_1"/>
<dbReference type="EMBL" id="KN846961">
    <property type="protein sequence ID" value="KIW64551.1"/>
    <property type="molecule type" value="Genomic_DNA"/>
</dbReference>
<reference evidence="3 4" key="1">
    <citation type="submission" date="2015-01" db="EMBL/GenBank/DDBJ databases">
        <title>The Genome Sequence of Capronia semiimmersa CBS27337.</title>
        <authorList>
            <consortium name="The Broad Institute Genomics Platform"/>
            <person name="Cuomo C."/>
            <person name="de Hoog S."/>
            <person name="Gorbushina A."/>
            <person name="Stielow B."/>
            <person name="Teixiera M."/>
            <person name="Abouelleil A."/>
            <person name="Chapman S.B."/>
            <person name="Priest M."/>
            <person name="Young S.K."/>
            <person name="Wortman J."/>
            <person name="Nusbaum C."/>
            <person name="Birren B."/>
        </authorList>
    </citation>
    <scope>NUCLEOTIDE SEQUENCE [LARGE SCALE GENOMIC DNA]</scope>
    <source>
        <strain evidence="3 4">CBS 27337</strain>
    </source>
</reference>
<feature type="compositionally biased region" description="Basic and acidic residues" evidence="1">
    <location>
        <begin position="323"/>
        <end position="336"/>
    </location>
</feature>
<gene>
    <name evidence="3" type="ORF">PV04_09476</name>
</gene>
<feature type="transmembrane region" description="Helical" evidence="2">
    <location>
        <begin position="6"/>
        <end position="26"/>
    </location>
</feature>
<evidence type="ECO:0000256" key="2">
    <source>
        <dbReference type="SAM" id="Phobius"/>
    </source>
</evidence>
<keyword evidence="4" id="KW-1185">Reference proteome</keyword>
<proteinExistence type="predicted"/>